<dbReference type="InterPro" id="IPR037401">
    <property type="entry name" value="SnoaL-like"/>
</dbReference>
<feature type="domain" description="SnoaL-like" evidence="1">
    <location>
        <begin position="30"/>
        <end position="130"/>
    </location>
</feature>
<dbReference type="AlphaFoldDB" id="A0A9W6HAM8"/>
<dbReference type="Pfam" id="PF13474">
    <property type="entry name" value="SnoaL_3"/>
    <property type="match status" value="1"/>
</dbReference>
<organism evidence="2 3">
    <name type="scientific">Leifsonia poae</name>
    <dbReference type="NCBI Taxonomy" id="110933"/>
    <lineage>
        <taxon>Bacteria</taxon>
        <taxon>Bacillati</taxon>
        <taxon>Actinomycetota</taxon>
        <taxon>Actinomycetes</taxon>
        <taxon>Micrococcales</taxon>
        <taxon>Microbacteriaceae</taxon>
        <taxon>Leifsonia</taxon>
    </lineage>
</organism>
<dbReference type="Gene3D" id="3.10.450.50">
    <property type="match status" value="1"/>
</dbReference>
<name>A0A9W6HAM8_9MICO</name>
<sequence length="145" mass="15808">MQYTDPADSSVDELHGFVADLYAHLADRGAFDARLDPGVTVWETADPRLLHGIAELDELRGPAIAPEDRTTPLPLVEPTGVVADRWGDTGVIRYLLEVRATAGAPVTELVRVTDVVRRGDDGWRIVHHHATDIDPTDAPAGEDNR</sequence>
<gene>
    <name evidence="2" type="ORF">GCM10017584_23810</name>
</gene>
<reference evidence="2" key="2">
    <citation type="submission" date="2023-01" db="EMBL/GenBank/DDBJ databases">
        <authorList>
            <person name="Sun Q."/>
            <person name="Evtushenko L."/>
        </authorList>
    </citation>
    <scope>NUCLEOTIDE SEQUENCE</scope>
    <source>
        <strain evidence="2">VKM Ac-1401</strain>
    </source>
</reference>
<proteinExistence type="predicted"/>
<dbReference type="InterPro" id="IPR032710">
    <property type="entry name" value="NTF2-like_dom_sf"/>
</dbReference>
<dbReference type="Proteomes" id="UP001142372">
    <property type="component" value="Unassembled WGS sequence"/>
</dbReference>
<protein>
    <recommendedName>
        <fullName evidence="1">SnoaL-like domain-containing protein</fullName>
    </recommendedName>
</protein>
<evidence type="ECO:0000313" key="2">
    <source>
        <dbReference type="EMBL" id="GLJ76807.1"/>
    </source>
</evidence>
<reference evidence="2" key="1">
    <citation type="journal article" date="2014" name="Int. J. Syst. Evol. Microbiol.">
        <title>Complete genome sequence of Corynebacterium casei LMG S-19264T (=DSM 44701T), isolated from a smear-ripened cheese.</title>
        <authorList>
            <consortium name="US DOE Joint Genome Institute (JGI-PGF)"/>
            <person name="Walter F."/>
            <person name="Albersmeier A."/>
            <person name="Kalinowski J."/>
            <person name="Ruckert C."/>
        </authorList>
    </citation>
    <scope>NUCLEOTIDE SEQUENCE</scope>
    <source>
        <strain evidence="2">VKM Ac-1401</strain>
    </source>
</reference>
<comment type="caution">
    <text evidence="2">The sequence shown here is derived from an EMBL/GenBank/DDBJ whole genome shotgun (WGS) entry which is preliminary data.</text>
</comment>
<evidence type="ECO:0000259" key="1">
    <source>
        <dbReference type="Pfam" id="PF13474"/>
    </source>
</evidence>
<evidence type="ECO:0000313" key="3">
    <source>
        <dbReference type="Proteomes" id="UP001142372"/>
    </source>
</evidence>
<accession>A0A9W6HAM8</accession>
<dbReference type="EMBL" id="BSEN01000012">
    <property type="protein sequence ID" value="GLJ76807.1"/>
    <property type="molecule type" value="Genomic_DNA"/>
</dbReference>
<keyword evidence="3" id="KW-1185">Reference proteome</keyword>
<dbReference type="SUPFAM" id="SSF54427">
    <property type="entry name" value="NTF2-like"/>
    <property type="match status" value="1"/>
</dbReference>